<dbReference type="GO" id="GO:0051015">
    <property type="term" value="F:actin filament binding"/>
    <property type="evidence" value="ECO:0007669"/>
    <property type="project" value="TreeGrafter"/>
</dbReference>
<organism evidence="3 4">
    <name type="scientific">Diploscapter pachys</name>
    <dbReference type="NCBI Taxonomy" id="2018661"/>
    <lineage>
        <taxon>Eukaryota</taxon>
        <taxon>Metazoa</taxon>
        <taxon>Ecdysozoa</taxon>
        <taxon>Nematoda</taxon>
        <taxon>Chromadorea</taxon>
        <taxon>Rhabditida</taxon>
        <taxon>Rhabditina</taxon>
        <taxon>Rhabditomorpha</taxon>
        <taxon>Rhabditoidea</taxon>
        <taxon>Rhabditidae</taxon>
        <taxon>Diploscapter</taxon>
    </lineage>
</organism>
<dbReference type="PANTHER" id="PTHR14149:SF14">
    <property type="entry name" value="CALPONIN-HOMOLOGY (CH) DOMAIN-CONTAINING PROTEIN"/>
    <property type="match status" value="1"/>
</dbReference>
<gene>
    <name evidence="3" type="ORF">WR25_08386</name>
</gene>
<reference evidence="3 4" key="1">
    <citation type="journal article" date="2017" name="Curr. Biol.">
        <title>Genome architecture and evolution of a unichromosomal asexual nematode.</title>
        <authorList>
            <person name="Fradin H."/>
            <person name="Zegar C."/>
            <person name="Gutwein M."/>
            <person name="Lucas J."/>
            <person name="Kovtun M."/>
            <person name="Corcoran D."/>
            <person name="Baugh L.R."/>
            <person name="Kiontke K."/>
            <person name="Gunsalus K."/>
            <person name="Fitch D.H."/>
            <person name="Piano F."/>
        </authorList>
    </citation>
    <scope>NUCLEOTIDE SEQUENCE [LARGE SCALE GENOMIC DNA]</scope>
    <source>
        <strain evidence="3">PF1309</strain>
    </source>
</reference>
<proteinExistence type="predicted"/>
<dbReference type="GO" id="GO:0005938">
    <property type="term" value="C:cell cortex"/>
    <property type="evidence" value="ECO:0007669"/>
    <property type="project" value="TreeGrafter"/>
</dbReference>
<keyword evidence="4" id="KW-1185">Reference proteome</keyword>
<protein>
    <recommendedName>
        <fullName evidence="2">Calponin-homology (CH) domain-containing protein</fullName>
    </recommendedName>
</protein>
<evidence type="ECO:0000313" key="4">
    <source>
        <dbReference type="Proteomes" id="UP000218231"/>
    </source>
</evidence>
<dbReference type="OrthoDB" id="775356at2759"/>
<accession>A0A2A2JP47</accession>
<dbReference type="InterPro" id="IPR001715">
    <property type="entry name" value="CH_dom"/>
</dbReference>
<name>A0A2A2JP47_9BILA</name>
<evidence type="ECO:0000313" key="3">
    <source>
        <dbReference type="EMBL" id="PAV63421.1"/>
    </source>
</evidence>
<dbReference type="InterPro" id="IPR000593">
    <property type="entry name" value="RasGAP_C"/>
</dbReference>
<dbReference type="GO" id="GO:0005096">
    <property type="term" value="F:GTPase activator activity"/>
    <property type="evidence" value="ECO:0007669"/>
    <property type="project" value="TreeGrafter"/>
</dbReference>
<dbReference type="SMART" id="SM00033">
    <property type="entry name" value="CH"/>
    <property type="match status" value="1"/>
</dbReference>
<feature type="region of interest" description="Disordered" evidence="1">
    <location>
        <begin position="1"/>
        <end position="24"/>
    </location>
</feature>
<dbReference type="PROSITE" id="PS50021">
    <property type="entry name" value="CH"/>
    <property type="match status" value="1"/>
</dbReference>
<sequence length="1393" mass="159954">MNGEVNGHNHYEENGTENGQEVEDVDERRLNRKAYEYLCRLLEVRTWLIDILKDDAAVARVIDLEQDFRNGVILARLGNSFAPTVVPYNKIFDPLQEKYRQNENTPVYRHSDNIMLWRRAMESAGLPEIFIPETADVYEGRNMKTVFCLFALATLLHRQRKGPPIRNKAGKAHFSEEELEIMKSMLKDSKLPEFGTVGGILTDRKLRDDLAHIEAIREINEAVRKEDSDRLLKALQNTASAIDFVETALVQEYMTNLKTEQENSEELGPNSIQKCICRTNDEVALNKLNEELLDGRHSPESLMHLFDILQIENAREHVISLYYKLFCQKRDENHGKPLTREQVNEVIELANALADVKIAAQHGSSEDTLKALSNPCLQLPVDSKNVNLYYSSLSSKYKNSPEDFILEREDLAQIVISFKNFSADDRNVFELNQALATNNNDTIEIVLKSICGHVYAEENIEYYIRKLKDENPKDANQVMRSINDVNSQVAKAFKDSDELILLNQSMLTGDSSGARLHLTNVISSNETKELRRELMHRYIHRLLREGAQRKQPESEVPTWYRHDFPIGSVWTETINHRKSTTKMTPEATQMLSMNEIKEILEEENQLFDQHYKSNEESVKKSQQALRKFLEHRRKKHLAHLERQRQLAASKIQTSYRKYRHNKDTNSLKSSSAPPLSLVRKFVGVLREGDRGADELEIEEAKSRVIQLLHSNWQMDESLRELDEKIALLIRNRVNLEDVIAHKDKIADAAEKDHLRLGSTRKKDKERMENLEQLFFHLQTEPTHLANVVESYSSNSKKQPDSSLIKDVLSPIFGYLTEKREQYLFLPSSSVFFISQVFESLADSIDGNENQTISNELKSFLEEEGKMIVFNLNPDEVYKSMYNDDKVTIDTAMNDEKVKETVNSSIEFLAKWSEKFSAAMLKPDSIPPFLLYLCASLYDMLRLQLSATPSHDIRKLTSEFAYDVYYSHLLTNEKTLSKLAVGNKVPETAKHKLESVVQFVGFAVCNKGYGNDKWYLTSLNKQIRNIHEEFKNNVASKMFDCNLNDIYEMDEFTFYNPSNKPKLCLMQKHVAAVLKYLKNNAKVISKEGGSRIRNLLDSCKAPDCEGDRTIFLRLHPTAESPTTTQSNEAFARAKKFVVDLLLSECKGATVPELLATKATDNSEKLHDEKWNQEKMPNIAAKQAATEKALQELESSGKVTKSDNYQAVVTDIANDIRLVTRRRRERLEQKRRLAETQRKLCNERDELKKRLTLYEEYLDTCLQNLGRTNNRKSIRPTEGKTAAKVKKERKSFESNQKYTGSAEKLTKKGILMDIAGYVTPKSMSKLSVEISSTGKKGVYSIALIDGKENFKNVTLDFQDLLRADYSEEDRLVVGETVSLNVPNAIEFFNKKFHNI</sequence>
<dbReference type="SUPFAM" id="SSF47576">
    <property type="entry name" value="Calponin-homology domain, CH-domain"/>
    <property type="match status" value="1"/>
</dbReference>
<dbReference type="SUPFAM" id="SSF143885">
    <property type="entry name" value="RGC domain-like"/>
    <property type="match status" value="1"/>
</dbReference>
<dbReference type="InterPro" id="IPR036872">
    <property type="entry name" value="CH_dom_sf"/>
</dbReference>
<feature type="region of interest" description="Disordered" evidence="1">
    <location>
        <begin position="651"/>
        <end position="671"/>
    </location>
</feature>
<dbReference type="GO" id="GO:1903479">
    <property type="term" value="P:mitotic actomyosin contractile ring assembly actin filament organization"/>
    <property type="evidence" value="ECO:0007669"/>
    <property type="project" value="TreeGrafter"/>
</dbReference>
<dbReference type="STRING" id="2018661.A0A2A2JP47"/>
<evidence type="ECO:0000259" key="2">
    <source>
        <dbReference type="PROSITE" id="PS50021"/>
    </source>
</evidence>
<dbReference type="Proteomes" id="UP000218231">
    <property type="component" value="Unassembled WGS sequence"/>
</dbReference>
<dbReference type="InterPro" id="IPR008936">
    <property type="entry name" value="Rho_GTPase_activation_prot"/>
</dbReference>
<feature type="domain" description="Calponin-homology (CH)" evidence="2">
    <location>
        <begin position="38"/>
        <end position="157"/>
    </location>
</feature>
<dbReference type="Gene3D" id="1.10.418.10">
    <property type="entry name" value="Calponin-like domain"/>
    <property type="match status" value="1"/>
</dbReference>
<evidence type="ECO:0000256" key="1">
    <source>
        <dbReference type="SAM" id="MobiDB-lite"/>
    </source>
</evidence>
<dbReference type="EMBL" id="LIAE01010306">
    <property type="protein sequence ID" value="PAV63421.1"/>
    <property type="molecule type" value="Genomic_DNA"/>
</dbReference>
<dbReference type="Pfam" id="PF00307">
    <property type="entry name" value="CH"/>
    <property type="match status" value="1"/>
</dbReference>
<dbReference type="Pfam" id="PF03836">
    <property type="entry name" value="RasGAP_C"/>
    <property type="match status" value="1"/>
</dbReference>
<dbReference type="Gene3D" id="1.10.506.10">
    <property type="entry name" value="GTPase Activation - p120gap, domain 1"/>
    <property type="match status" value="1"/>
</dbReference>
<dbReference type="GO" id="GO:0005516">
    <property type="term" value="F:calmodulin binding"/>
    <property type="evidence" value="ECO:0007669"/>
    <property type="project" value="TreeGrafter"/>
</dbReference>
<dbReference type="PANTHER" id="PTHR14149">
    <property type="entry name" value="RAS GTPASE-ACTIVATING PROTEIN WITH IQ MOTIF"/>
    <property type="match status" value="1"/>
</dbReference>
<comment type="caution">
    <text evidence="3">The sequence shown here is derived from an EMBL/GenBank/DDBJ whole genome shotgun (WGS) entry which is preliminary data.</text>
</comment>